<dbReference type="InterPro" id="IPR002909">
    <property type="entry name" value="IPT_dom"/>
</dbReference>
<dbReference type="CDD" id="cd23767">
    <property type="entry name" value="IQCD"/>
    <property type="match status" value="3"/>
</dbReference>
<feature type="compositionally biased region" description="Basic and acidic residues" evidence="10">
    <location>
        <begin position="251"/>
        <end position="262"/>
    </location>
</feature>
<feature type="region of interest" description="Disordered" evidence="10">
    <location>
        <begin position="1485"/>
        <end position="1557"/>
    </location>
</feature>
<evidence type="ECO:0000256" key="10">
    <source>
        <dbReference type="SAM" id="MobiDB-lite"/>
    </source>
</evidence>
<evidence type="ECO:0000256" key="3">
    <source>
        <dbReference type="ARBA" id="ARBA00022737"/>
    </source>
</evidence>
<evidence type="ECO:0000256" key="1">
    <source>
        <dbReference type="ARBA" id="ARBA00004123"/>
    </source>
</evidence>
<dbReference type="PANTHER" id="PTHR23335:SF1">
    <property type="entry name" value="CALMODULIN-BINDING TRANSCRIPTION ACTIVATOR, ISOFORM F"/>
    <property type="match status" value="1"/>
</dbReference>
<feature type="compositionally biased region" description="Low complexity" evidence="10">
    <location>
        <begin position="1244"/>
        <end position="1253"/>
    </location>
</feature>
<dbReference type="SMART" id="SM00015">
    <property type="entry name" value="IQ"/>
    <property type="match status" value="4"/>
</dbReference>
<dbReference type="InterPro" id="IPR036770">
    <property type="entry name" value="Ankyrin_rpt-contain_sf"/>
</dbReference>
<feature type="region of interest" description="Disordered" evidence="10">
    <location>
        <begin position="244"/>
        <end position="264"/>
    </location>
</feature>
<comment type="caution">
    <text evidence="12">The sequence shown here is derived from an EMBL/GenBank/DDBJ whole genome shotgun (WGS) entry which is preliminary data.</text>
</comment>
<dbReference type="Pfam" id="PF00612">
    <property type="entry name" value="IQ"/>
    <property type="match status" value="3"/>
</dbReference>
<dbReference type="SUPFAM" id="SSF48403">
    <property type="entry name" value="Ankyrin repeat"/>
    <property type="match status" value="1"/>
</dbReference>
<evidence type="ECO:0000256" key="5">
    <source>
        <dbReference type="ARBA" id="ARBA00023043"/>
    </source>
</evidence>
<feature type="domain" description="IPT/TIG" evidence="11">
    <location>
        <begin position="607"/>
        <end position="687"/>
    </location>
</feature>
<feature type="compositionally biased region" description="Polar residues" evidence="10">
    <location>
        <begin position="63"/>
        <end position="72"/>
    </location>
</feature>
<feature type="region of interest" description="Disordered" evidence="10">
    <location>
        <begin position="1176"/>
        <end position="1196"/>
    </location>
</feature>
<keyword evidence="8" id="KW-0539">Nucleus</keyword>
<comment type="subcellular location">
    <subcellularLocation>
        <location evidence="1">Nucleus</location>
    </subcellularLocation>
</comment>
<sequence length="1557" mass="170708">MHQLHAFRTVCVQMNWAHAKVFALRSVATFAQRTPPIQLPGHHLSRVVCYHTSSPRRKRRADSSTTSSAVSLPQVTSEVTSASSITSKEGRVINSTVLLNSSPLVAQGNSHPVAPSAPLILNLSQLQGSNGLIILSGHASSPISIINNSIAAVSSADALVTSAPNTIPAQNLATSVSFSAGNHVIQSIKSGGQQVINSIAMQGHSNIIGQQGNAQSLRSNQGQGMIQQPGIMQVSTNIHDQEELQGQGHVQDQKESSIDGHEGGQVQIQHEAGSRVLHSNSGQGPSEDCRAQFRNQDSQAKSSLDLDHSDIGVANSFSNLANCDILKSEDQDSLVSLLHPHHSKAFPQLLGSGVGLNNVSLEDMIGNVHDSQHQDMDTSLDMLHSALLELSGETGLQVSSPAVGSPGMTEACQDSTGQQQVHIKDQSLSLMEDQLDQSAPSSNFSNMMTSQVTNCMTTDGMALGSSTRNIGQRLEMHEHAASTTQSPDLSLDNFDILELPDFDVINHLGSTFPAPSVSLSPAVPVSMATATTLIPHPHTHIQPAHISTVSEHTPATTRQCVQSEAVTMTASSIHDCVSVASQKAPVMTISCVSCKHEPGSNHAGIANITDFSPEWSYADGNSKVLVTGPWYSTTSPYTVLFDGVTVTATLVQSGVLRCYCPPHEPGLVTLQVACEGFIISNSCVFDYRASLPGSRPADEWFSLTENELKTELFRRLEQIGKCIDGKIPANVRAKCRINLSAMDIESNLIEIVRELGDRDWIREDGTLCGSFLSLTLLHLVAALGYDRLVAEVIRWRHHRPCLLLQSEVDGLNQDDNGCTPLMWACVKGHTDAAVLLYQWNNDALRICNKDGTKPLDVAQHHGHHELVQHIERLTVVQCESDLGTVIKDDRAIDSSVLMPGDVSQALAVERFAVPRAVLRQTGNVLDRRTKTSTETGWSASEPSSTENLTIEIPNSPLLPGSLERSRPFCSAQNTPNIQHSTESGMSLSSVFVGSTDILCGQNVSGTRRRSRLMKRTSVEVLPDFPPNDVPDGTKCTKMAESKPTSRSMQNVHYESTSQSECAKSDDHLSQHEDNSHIRDSQSELPTDMTSLDSCPVRMSSVLLHSANSDPHIPTADTEANIRNTPPNPADGRSNSCADPMISMCDRDLNSPLMFLHMDSQQSSYETGLTLDDSVVMETDSPRSNSPTGQSNQMDDGIQQDRDNQMITLANQIIAAMPEHIKYCPGPGDELQVEEVFSAQDRRSSYGSYSSSGSVPTPPCTEDSGISTPLEGMAFEEYRYPDLGTPTSSLSPGSSCLHSPYSCFSIDSPPPTTEEFTEYFNAPSFYMEKDFSQLTLSDEEQRRLYEAAKIIQNFYRRYKDRKELQQKQWQKEMEAAILIQSYYRRYKQYMYYKKMTQAAVRIQSQFRSYYAQKLFRKSREAATIIQNRYRAYKEHERFKKSHSAMIQQRYRSHYQRKVDGSLTDKVSEMMDDSDLNLEETDTEKADLAASKMGTSETVNSSNSSKENKNDSCRRNSNNKDKNNRSDRMKDLIGDPDGATSHRADTVISSTANNDNSDH</sequence>
<dbReference type="InterPro" id="IPR027417">
    <property type="entry name" value="P-loop_NTPase"/>
</dbReference>
<evidence type="ECO:0000313" key="13">
    <source>
        <dbReference type="Proteomes" id="UP001208570"/>
    </source>
</evidence>
<feature type="compositionally biased region" description="Polar residues" evidence="10">
    <location>
        <begin position="932"/>
        <end position="948"/>
    </location>
</feature>
<organism evidence="12 13">
    <name type="scientific">Paralvinella palmiformis</name>
    <dbReference type="NCBI Taxonomy" id="53620"/>
    <lineage>
        <taxon>Eukaryota</taxon>
        <taxon>Metazoa</taxon>
        <taxon>Spiralia</taxon>
        <taxon>Lophotrochozoa</taxon>
        <taxon>Annelida</taxon>
        <taxon>Polychaeta</taxon>
        <taxon>Sedentaria</taxon>
        <taxon>Canalipalpata</taxon>
        <taxon>Terebellida</taxon>
        <taxon>Terebelliformia</taxon>
        <taxon>Alvinellidae</taxon>
        <taxon>Paralvinella</taxon>
    </lineage>
</organism>
<dbReference type="InterPro" id="IPR014756">
    <property type="entry name" value="Ig_E-set"/>
</dbReference>
<evidence type="ECO:0000256" key="8">
    <source>
        <dbReference type="ARBA" id="ARBA00023242"/>
    </source>
</evidence>
<evidence type="ECO:0000256" key="9">
    <source>
        <dbReference type="ARBA" id="ARBA00029480"/>
    </source>
</evidence>
<keyword evidence="7" id="KW-0804">Transcription</keyword>
<feature type="region of interest" description="Disordered" evidence="10">
    <location>
        <begin position="1243"/>
        <end position="1266"/>
    </location>
</feature>
<dbReference type="Pfam" id="PF12796">
    <property type="entry name" value="Ank_2"/>
    <property type="match status" value="1"/>
</dbReference>
<dbReference type="Gene3D" id="1.20.5.190">
    <property type="match status" value="2"/>
</dbReference>
<dbReference type="InterPro" id="IPR002110">
    <property type="entry name" value="Ankyrin_rpt"/>
</dbReference>
<evidence type="ECO:0000259" key="11">
    <source>
        <dbReference type="Pfam" id="PF01833"/>
    </source>
</evidence>
<keyword evidence="3" id="KW-0677">Repeat</keyword>
<dbReference type="InterPro" id="IPR000048">
    <property type="entry name" value="IQ_motif_EF-hand-BS"/>
</dbReference>
<dbReference type="SUPFAM" id="SSF81296">
    <property type="entry name" value="E set domains"/>
    <property type="match status" value="1"/>
</dbReference>
<evidence type="ECO:0000313" key="12">
    <source>
        <dbReference type="EMBL" id="KAK2157931.1"/>
    </source>
</evidence>
<feature type="region of interest" description="Disordered" evidence="10">
    <location>
        <begin position="1021"/>
        <end position="1092"/>
    </location>
</feature>
<feature type="compositionally biased region" description="Polar residues" evidence="10">
    <location>
        <begin position="1545"/>
        <end position="1557"/>
    </location>
</feature>
<dbReference type="InterPro" id="IPR013783">
    <property type="entry name" value="Ig-like_fold"/>
</dbReference>
<name>A0AAD9N7J6_9ANNE</name>
<keyword evidence="5" id="KW-0040">ANK repeat</keyword>
<feature type="compositionally biased region" description="Polar residues" evidence="10">
    <location>
        <begin position="1042"/>
        <end position="1061"/>
    </location>
</feature>
<protein>
    <recommendedName>
        <fullName evidence="11">IPT/TIG domain-containing protein</fullName>
    </recommendedName>
</protein>
<dbReference type="PROSITE" id="PS50096">
    <property type="entry name" value="IQ"/>
    <property type="match status" value="3"/>
</dbReference>
<dbReference type="GO" id="GO:0006357">
    <property type="term" value="P:regulation of transcription by RNA polymerase II"/>
    <property type="evidence" value="ECO:0007669"/>
    <property type="project" value="TreeGrafter"/>
</dbReference>
<dbReference type="Proteomes" id="UP001208570">
    <property type="component" value="Unassembled WGS sequence"/>
</dbReference>
<feature type="compositionally biased region" description="Basic and acidic residues" evidence="10">
    <location>
        <begin position="1062"/>
        <end position="1081"/>
    </location>
</feature>
<feature type="compositionally biased region" description="Polar residues" evidence="10">
    <location>
        <begin position="1181"/>
        <end position="1193"/>
    </location>
</feature>
<reference evidence="12" key="1">
    <citation type="journal article" date="2023" name="Mol. Biol. Evol.">
        <title>Third-Generation Sequencing Reveals the Adaptive Role of the Epigenome in Three Deep-Sea Polychaetes.</title>
        <authorList>
            <person name="Perez M."/>
            <person name="Aroh O."/>
            <person name="Sun Y."/>
            <person name="Lan Y."/>
            <person name="Juniper S.K."/>
            <person name="Young C.R."/>
            <person name="Angers B."/>
            <person name="Qian P.Y."/>
        </authorList>
    </citation>
    <scope>NUCLEOTIDE SEQUENCE</scope>
    <source>
        <strain evidence="12">P08H-3</strain>
    </source>
</reference>
<comment type="similarity">
    <text evidence="2">Belongs to the CAMTA family.</text>
</comment>
<evidence type="ECO:0000256" key="6">
    <source>
        <dbReference type="ARBA" id="ARBA00023159"/>
    </source>
</evidence>
<proteinExistence type="inferred from homology"/>
<feature type="region of interest" description="Disordered" evidence="10">
    <location>
        <begin position="929"/>
        <end position="952"/>
    </location>
</feature>
<dbReference type="FunFam" id="2.60.40.10:FF:000089">
    <property type="entry name" value="calmodulin-binding transcription activator 2 isoform X1"/>
    <property type="match status" value="1"/>
</dbReference>
<keyword evidence="4" id="KW-0805">Transcription regulation</keyword>
<dbReference type="SUPFAM" id="SSF52540">
    <property type="entry name" value="P-loop containing nucleoside triphosphate hydrolases"/>
    <property type="match status" value="1"/>
</dbReference>
<feature type="compositionally biased region" description="Low complexity" evidence="10">
    <location>
        <begin position="1493"/>
        <end position="1503"/>
    </location>
</feature>
<dbReference type="Pfam" id="PF01833">
    <property type="entry name" value="TIG"/>
    <property type="match status" value="1"/>
</dbReference>
<evidence type="ECO:0000256" key="2">
    <source>
        <dbReference type="ARBA" id="ARBA00008267"/>
    </source>
</evidence>
<dbReference type="GO" id="GO:0005634">
    <property type="term" value="C:nucleus"/>
    <property type="evidence" value="ECO:0007669"/>
    <property type="project" value="UniProtKB-SubCell"/>
</dbReference>
<dbReference type="Gene3D" id="2.60.40.10">
    <property type="entry name" value="Immunoglobulins"/>
    <property type="match status" value="1"/>
</dbReference>
<dbReference type="PANTHER" id="PTHR23335">
    <property type="entry name" value="CALMODULIN-BINDING TRANSCRIPTION ACTIVATOR CAMTA"/>
    <property type="match status" value="1"/>
</dbReference>
<dbReference type="Gene3D" id="1.25.40.20">
    <property type="entry name" value="Ankyrin repeat-containing domain"/>
    <property type="match status" value="1"/>
</dbReference>
<evidence type="ECO:0000256" key="4">
    <source>
        <dbReference type="ARBA" id="ARBA00023015"/>
    </source>
</evidence>
<accession>A0AAD9N7J6</accession>
<comment type="subunit">
    <text evidence="9">May interact with calmodulin.</text>
</comment>
<dbReference type="CDD" id="cd00102">
    <property type="entry name" value="IPT"/>
    <property type="match status" value="1"/>
</dbReference>
<gene>
    <name evidence="12" type="ORF">LSH36_181g04034</name>
</gene>
<dbReference type="GO" id="GO:0003712">
    <property type="term" value="F:transcription coregulator activity"/>
    <property type="evidence" value="ECO:0007669"/>
    <property type="project" value="TreeGrafter"/>
</dbReference>
<keyword evidence="6" id="KW-0010">Activator</keyword>
<evidence type="ECO:0000256" key="7">
    <source>
        <dbReference type="ARBA" id="ARBA00023163"/>
    </source>
</evidence>
<feature type="compositionally biased region" description="Polar residues" evidence="10">
    <location>
        <begin position="1082"/>
        <end position="1092"/>
    </location>
</feature>
<dbReference type="EMBL" id="JAODUP010000181">
    <property type="protein sequence ID" value="KAK2157931.1"/>
    <property type="molecule type" value="Genomic_DNA"/>
</dbReference>
<feature type="region of interest" description="Disordered" evidence="10">
    <location>
        <begin position="1106"/>
        <end position="1138"/>
    </location>
</feature>
<feature type="region of interest" description="Disordered" evidence="10">
    <location>
        <begin position="52"/>
        <end position="72"/>
    </location>
</feature>
<feature type="compositionally biased region" description="Basic and acidic residues" evidence="10">
    <location>
        <begin position="1504"/>
        <end position="1531"/>
    </location>
</feature>
<keyword evidence="13" id="KW-1185">Reference proteome</keyword>
<dbReference type="GO" id="GO:0003690">
    <property type="term" value="F:double-stranded DNA binding"/>
    <property type="evidence" value="ECO:0007669"/>
    <property type="project" value="TreeGrafter"/>
</dbReference>